<keyword evidence="2" id="KW-1185">Reference proteome</keyword>
<evidence type="ECO:0000313" key="2">
    <source>
        <dbReference type="Proteomes" id="UP001060085"/>
    </source>
</evidence>
<protein>
    <submittedName>
        <fullName evidence="1">Uncharacterized protein</fullName>
    </submittedName>
</protein>
<dbReference type="Proteomes" id="UP001060085">
    <property type="component" value="Linkage Group LG07"/>
</dbReference>
<organism evidence="1 2">
    <name type="scientific">Catharanthus roseus</name>
    <name type="common">Madagascar periwinkle</name>
    <name type="synonym">Vinca rosea</name>
    <dbReference type="NCBI Taxonomy" id="4058"/>
    <lineage>
        <taxon>Eukaryota</taxon>
        <taxon>Viridiplantae</taxon>
        <taxon>Streptophyta</taxon>
        <taxon>Embryophyta</taxon>
        <taxon>Tracheophyta</taxon>
        <taxon>Spermatophyta</taxon>
        <taxon>Magnoliopsida</taxon>
        <taxon>eudicotyledons</taxon>
        <taxon>Gunneridae</taxon>
        <taxon>Pentapetalae</taxon>
        <taxon>asterids</taxon>
        <taxon>lamiids</taxon>
        <taxon>Gentianales</taxon>
        <taxon>Apocynaceae</taxon>
        <taxon>Rauvolfioideae</taxon>
        <taxon>Vinceae</taxon>
        <taxon>Catharanthinae</taxon>
        <taxon>Catharanthus</taxon>
    </lineage>
</organism>
<accession>A0ACB9ZYT8</accession>
<sequence length="129" mass="14077">MGVRLFVIERSYSVWLVLTTRCQNLVLMASFWGSGLCPWSPTVALHISSERSGAQQATKVLGPELLDRISPKCCSRVVFYCGTYNLVPRSTQRPYSTAVDLVAGLGASQVVSEPLGSILGLKRCILDKV</sequence>
<gene>
    <name evidence="1" type="ORF">M9H77_30617</name>
</gene>
<name>A0ACB9ZYT8_CATRO</name>
<evidence type="ECO:0000313" key="1">
    <source>
        <dbReference type="EMBL" id="KAI5653430.1"/>
    </source>
</evidence>
<dbReference type="EMBL" id="CM044707">
    <property type="protein sequence ID" value="KAI5653430.1"/>
    <property type="molecule type" value="Genomic_DNA"/>
</dbReference>
<comment type="caution">
    <text evidence="1">The sequence shown here is derived from an EMBL/GenBank/DDBJ whole genome shotgun (WGS) entry which is preliminary data.</text>
</comment>
<proteinExistence type="predicted"/>
<reference evidence="2" key="1">
    <citation type="journal article" date="2023" name="Nat. Plants">
        <title>Single-cell RNA sequencing provides a high-resolution roadmap for understanding the multicellular compartmentation of specialized metabolism.</title>
        <authorList>
            <person name="Sun S."/>
            <person name="Shen X."/>
            <person name="Li Y."/>
            <person name="Li Y."/>
            <person name="Wang S."/>
            <person name="Li R."/>
            <person name="Zhang H."/>
            <person name="Shen G."/>
            <person name="Guo B."/>
            <person name="Wei J."/>
            <person name="Xu J."/>
            <person name="St-Pierre B."/>
            <person name="Chen S."/>
            <person name="Sun C."/>
        </authorList>
    </citation>
    <scope>NUCLEOTIDE SEQUENCE [LARGE SCALE GENOMIC DNA]</scope>
</reference>